<organism evidence="2 3">
    <name type="scientific">Hamiltosporidium tvaerminnensis</name>
    <dbReference type="NCBI Taxonomy" id="1176355"/>
    <lineage>
        <taxon>Eukaryota</taxon>
        <taxon>Fungi</taxon>
        <taxon>Fungi incertae sedis</taxon>
        <taxon>Microsporidia</taxon>
        <taxon>Dubosqiidae</taxon>
        <taxon>Hamiltosporidium</taxon>
    </lineage>
</organism>
<dbReference type="InterPro" id="IPR039467">
    <property type="entry name" value="TFIIIB_B''_Myb"/>
</dbReference>
<dbReference type="SUPFAM" id="SSF46689">
    <property type="entry name" value="Homeodomain-like"/>
    <property type="match status" value="1"/>
</dbReference>
<gene>
    <name evidence="2" type="ORF">CWI38_0008p0060</name>
</gene>
<evidence type="ECO:0000259" key="1">
    <source>
        <dbReference type="SMART" id="SM00717"/>
    </source>
</evidence>
<comment type="caution">
    <text evidence="2">The sequence shown here is derived from an EMBL/GenBank/DDBJ whole genome shotgun (WGS) entry which is preliminary data.</text>
</comment>
<dbReference type="EMBL" id="PITK01000008">
    <property type="protein sequence ID" value="TBU20933.1"/>
    <property type="molecule type" value="Genomic_DNA"/>
</dbReference>
<name>A0A4V2JYF3_9MICR</name>
<dbReference type="PANTHER" id="PTHR22929">
    <property type="entry name" value="RNA POLYMERASE III TRANSCRIPTION INITIATION FACTOR B"/>
    <property type="match status" value="1"/>
</dbReference>
<feature type="domain" description="Myb-like" evidence="1">
    <location>
        <begin position="93"/>
        <end position="141"/>
    </location>
</feature>
<dbReference type="InterPro" id="IPR009057">
    <property type="entry name" value="Homeodomain-like_sf"/>
</dbReference>
<dbReference type="Proteomes" id="UP000292282">
    <property type="component" value="Unassembled WGS sequence"/>
</dbReference>
<dbReference type="GO" id="GO:0000126">
    <property type="term" value="C:transcription factor TFIIIB complex"/>
    <property type="evidence" value="ECO:0007669"/>
    <property type="project" value="TreeGrafter"/>
</dbReference>
<evidence type="ECO:0000313" key="2">
    <source>
        <dbReference type="EMBL" id="TBU20933.1"/>
    </source>
</evidence>
<dbReference type="VEuPathDB" id="MicrosporidiaDB:CWI38_0008p0060"/>
<accession>A0A4V2JYF3</accession>
<dbReference type="Pfam" id="PF15963">
    <property type="entry name" value="Myb_DNA-bind_7"/>
    <property type="match status" value="1"/>
</dbReference>
<dbReference type="Gene3D" id="1.20.58.1880">
    <property type="match status" value="1"/>
</dbReference>
<evidence type="ECO:0000313" key="3">
    <source>
        <dbReference type="Proteomes" id="UP000292282"/>
    </source>
</evidence>
<dbReference type="InterPro" id="IPR001005">
    <property type="entry name" value="SANT/Myb"/>
</dbReference>
<dbReference type="GO" id="GO:0001156">
    <property type="term" value="F:TFIIIC-class transcription factor complex binding"/>
    <property type="evidence" value="ECO:0007669"/>
    <property type="project" value="TreeGrafter"/>
</dbReference>
<dbReference type="PANTHER" id="PTHR22929:SF0">
    <property type="entry name" value="TRANSCRIPTION FACTOR TFIIIB COMPONENT B'' HOMOLOG"/>
    <property type="match status" value="1"/>
</dbReference>
<keyword evidence="3" id="KW-1185">Reference proteome</keyword>
<proteinExistence type="predicted"/>
<dbReference type="AlphaFoldDB" id="A0A4V2JYF3"/>
<sequence>MDPKLSHFLNNDNFKEERKRKIKKEELKVEIKEMSVSLPDKEQESPDILTIRENKIVIDHSATFTVKENTENFQVTNDTDKIITSLTYSKRVPAGRWPKNESDTFFDALSICGTDFTMINRFLPSKTRKQIKNKFLNEEKKNPHKIAAALNKHSTLNPNDFKRLSKFNIEDKENS</sequence>
<dbReference type="STRING" id="1176355.A0A4V2JYF3"/>
<protein>
    <submittedName>
        <fullName evidence="2">Putative Myb-like DNA binding protein</fullName>
    </submittedName>
</protein>
<dbReference type="GO" id="GO:0070898">
    <property type="term" value="P:RNA polymerase III preinitiation complex assembly"/>
    <property type="evidence" value="ECO:0007669"/>
    <property type="project" value="TreeGrafter"/>
</dbReference>
<dbReference type="SMART" id="SM00717">
    <property type="entry name" value="SANT"/>
    <property type="match status" value="1"/>
</dbReference>
<dbReference type="CDD" id="cd00167">
    <property type="entry name" value="SANT"/>
    <property type="match status" value="1"/>
</dbReference>
<reference evidence="2 3" key="1">
    <citation type="submission" date="2017-12" db="EMBL/GenBank/DDBJ databases">
        <authorList>
            <person name="Pombert J.-F."/>
            <person name="Haag K.L."/>
            <person name="Ebert D."/>
        </authorList>
    </citation>
    <scope>NUCLEOTIDE SEQUENCE [LARGE SCALE GENOMIC DNA]</scope>
    <source>
        <strain evidence="2">IL-G-3</strain>
    </source>
</reference>
<dbReference type="OrthoDB" id="272624at2759"/>